<protein>
    <recommendedName>
        <fullName evidence="5">DUF5063 domain-containing protein</fullName>
    </recommendedName>
</protein>
<evidence type="ECO:0008006" key="5">
    <source>
        <dbReference type="Google" id="ProtNLM"/>
    </source>
</evidence>
<dbReference type="STRING" id="54398.Ga0074115_101224"/>
<gene>
    <name evidence="1" type="ORF">Ga0074115_101224</name>
    <name evidence="2" type="ORF">Ga0076813_13027</name>
</gene>
<name>A0A0T5Z5U1_9GAMM</name>
<comment type="caution">
    <text evidence="2">The sequence shown here is derived from an EMBL/GenBank/DDBJ whole genome shotgun (WGS) entry which is preliminary data.</text>
</comment>
<dbReference type="Gene3D" id="1.20.120.1550">
    <property type="entry name" value="Protein of unknown function DUF5063"/>
    <property type="match status" value="1"/>
</dbReference>
<dbReference type="RefSeq" id="WP_057955375.1">
    <property type="nucleotide sequence ID" value="NZ_KQ556878.1"/>
</dbReference>
<sequence length="158" mass="18139">MSPQHRELANVARDYCEMVETVEYIDEQWIDLVATLLPRLHAAVSALGTVGLVSKRHTRVDLDARFEFYSKLRSLLGEKDSYWLEFDVAEDGQSKSGSLADDLTDIYCELKEGLNLMEGEPSQALEGLRVGYHLHWGRHLIDAQRHLYELRSSYQIDL</sequence>
<dbReference type="InterPro" id="IPR038312">
    <property type="entry name" value="DUF5063_sf"/>
</dbReference>
<accession>A0A0T5Z5U1</accession>
<dbReference type="Proteomes" id="UP000051276">
    <property type="component" value="Unassembled WGS sequence"/>
</dbReference>
<evidence type="ECO:0000313" key="1">
    <source>
        <dbReference type="EMBL" id="KRT53888.1"/>
    </source>
</evidence>
<keyword evidence="4" id="KW-1185">Reference proteome</keyword>
<evidence type="ECO:0000313" key="4">
    <source>
        <dbReference type="Proteomes" id="UP000051634"/>
    </source>
</evidence>
<dbReference type="InterPro" id="IPR032025">
    <property type="entry name" value="DUF5063"/>
</dbReference>
<dbReference type="OrthoDB" id="5565794at2"/>
<evidence type="ECO:0000313" key="3">
    <source>
        <dbReference type="Proteomes" id="UP000051276"/>
    </source>
</evidence>
<organism evidence="2 3">
    <name type="scientific">endosymbiont of Ridgeia piscesae</name>
    <dbReference type="NCBI Taxonomy" id="54398"/>
    <lineage>
        <taxon>Bacteria</taxon>
        <taxon>Pseudomonadati</taxon>
        <taxon>Pseudomonadota</taxon>
        <taxon>Gammaproteobacteria</taxon>
        <taxon>sulfur-oxidizing symbionts</taxon>
    </lineage>
</organism>
<dbReference type="EMBL" id="LDXT01000095">
    <property type="protein sequence ID" value="KRT53888.1"/>
    <property type="molecule type" value="Genomic_DNA"/>
</dbReference>
<dbReference type="AlphaFoldDB" id="A0A0T5Z5U1"/>
<dbReference type="EMBL" id="LMXI01000392">
    <property type="protein sequence ID" value="KRT58200.1"/>
    <property type="molecule type" value="Genomic_DNA"/>
</dbReference>
<dbReference type="Pfam" id="PF16702">
    <property type="entry name" value="DUF5063"/>
    <property type="match status" value="1"/>
</dbReference>
<reference evidence="3 4" key="1">
    <citation type="submission" date="2015-11" db="EMBL/GenBank/DDBJ databases">
        <title>The genome of Candidatus Endoriftia persephone in Ridgeia piscesae and population structure of the North Eastern Pacific vestimentiferan symbionts.</title>
        <authorList>
            <person name="Perez M."/>
            <person name="Juniper K.S."/>
        </authorList>
    </citation>
    <scope>NUCLEOTIDE SEQUENCE [LARGE SCALE GENOMIC DNA]</scope>
    <source>
        <strain evidence="2">Ind10</strain>
        <strain evidence="1">Ind11</strain>
    </source>
</reference>
<dbReference type="Proteomes" id="UP000051634">
    <property type="component" value="Unassembled WGS sequence"/>
</dbReference>
<evidence type="ECO:0000313" key="2">
    <source>
        <dbReference type="EMBL" id="KRT58200.1"/>
    </source>
</evidence>
<proteinExistence type="predicted"/>